<feature type="region of interest" description="Disordered" evidence="1">
    <location>
        <begin position="326"/>
        <end position="361"/>
    </location>
</feature>
<accession>A0A8S8ZN40</accession>
<dbReference type="Pfam" id="PF16010">
    <property type="entry name" value="CDH-cyt"/>
    <property type="match status" value="1"/>
</dbReference>
<feature type="signal peptide" evidence="2">
    <location>
        <begin position="1"/>
        <end position="19"/>
    </location>
</feature>
<organism evidence="4 5">
    <name type="scientific">Sordaria macrospora</name>
    <dbReference type="NCBI Taxonomy" id="5147"/>
    <lineage>
        <taxon>Eukaryota</taxon>
        <taxon>Fungi</taxon>
        <taxon>Dikarya</taxon>
        <taxon>Ascomycota</taxon>
        <taxon>Pezizomycotina</taxon>
        <taxon>Sordariomycetes</taxon>
        <taxon>Sordariomycetidae</taxon>
        <taxon>Sordariales</taxon>
        <taxon>Sordariaceae</taxon>
        <taxon>Sordaria</taxon>
    </lineage>
</organism>
<comment type="caution">
    <text evidence="4">The sequence shown here is derived from an EMBL/GenBank/DDBJ whole genome shotgun (WGS) entry which is preliminary data.</text>
</comment>
<protein>
    <recommendedName>
        <fullName evidence="3">Cellobiose dehydrogenase-like cytochrome domain-containing protein</fullName>
    </recommendedName>
</protein>
<reference evidence="4 5" key="1">
    <citation type="submission" date="2017-07" db="EMBL/GenBank/DDBJ databases">
        <title>Genome sequence of the Sordaria macrospora wild type strain R19027.</title>
        <authorList>
            <person name="Nowrousian M."/>
            <person name="Teichert I."/>
            <person name="Kueck U."/>
        </authorList>
    </citation>
    <scope>NUCLEOTIDE SEQUENCE [LARGE SCALE GENOMIC DNA]</scope>
    <source>
        <strain evidence="4 5">R19027</strain>
        <tissue evidence="4">Mycelium</tissue>
    </source>
</reference>
<dbReference type="Gene3D" id="2.60.40.1210">
    <property type="entry name" value="Cellobiose dehydrogenase, cytochrome domain"/>
    <property type="match status" value="1"/>
</dbReference>
<gene>
    <name evidence="4" type="ORF">SMACR_07289</name>
</gene>
<dbReference type="OMA" id="THHIPGH"/>
<dbReference type="Proteomes" id="UP000433876">
    <property type="component" value="Unassembled WGS sequence"/>
</dbReference>
<evidence type="ECO:0000259" key="3">
    <source>
        <dbReference type="Pfam" id="PF16010"/>
    </source>
</evidence>
<feature type="region of interest" description="Disordered" evidence="1">
    <location>
        <begin position="418"/>
        <end position="480"/>
    </location>
</feature>
<keyword evidence="2" id="KW-0732">Signal</keyword>
<evidence type="ECO:0000313" key="5">
    <source>
        <dbReference type="Proteomes" id="UP000433876"/>
    </source>
</evidence>
<feature type="chain" id="PRO_5035788545" description="Cellobiose dehydrogenase-like cytochrome domain-containing protein" evidence="2">
    <location>
        <begin position="20"/>
        <end position="480"/>
    </location>
</feature>
<dbReference type="VEuPathDB" id="FungiDB:SMAC_07289"/>
<evidence type="ECO:0000313" key="4">
    <source>
        <dbReference type="EMBL" id="KAA8630326.1"/>
    </source>
</evidence>
<sequence>MSLLTKAALLLAVAGSALAAPTNPGGFKTHVSATPVSNHVPGHGTHFQLPEHLKARNSVDSNSVNSIPGGEVPGHSTKAPEPQTLYTNHTYVPVEAYNNTNTNTVSKRNAAEAKKHIPMLHRSSTPYIDQATGITFQRFHDATSQFSFALALSSLPSASATGSTDPTDSLLGSSSSAEEEVQNDATDFIAQLSFPLNSTTGLGRGAGWGGISISSKLTASHLPLFLGIQTDGFGNLAFSSFTETVASTGDAASTTAGQQATSTGKDLAFKIRTIESATSINSTFLTYTFLCEGCLSISKCAANLQEWKSQGKTKVLRLGWATGDTIASGAETDSPDTPDTPDSPDTAAPNAEQEEEPETANQKKFAYHRLGFGHMKIDLEGALHTAEEFSAWKGLAMTEEVRGFEGVAPPFALDLVNGESNSEGASNLEKTKGGDAEKEEEGVEEVESESASDSDSDSDSDCGCESDSDSDSDSDSEDEE</sequence>
<feature type="domain" description="Cellobiose dehydrogenase-like cytochrome" evidence="3">
    <location>
        <begin position="180"/>
        <end position="328"/>
    </location>
</feature>
<dbReference type="EMBL" id="NMPR01000107">
    <property type="protein sequence ID" value="KAA8630326.1"/>
    <property type="molecule type" value="Genomic_DNA"/>
</dbReference>
<dbReference type="AlphaFoldDB" id="A0A8S8ZN40"/>
<evidence type="ECO:0000256" key="2">
    <source>
        <dbReference type="SAM" id="SignalP"/>
    </source>
</evidence>
<dbReference type="SUPFAM" id="SSF49344">
    <property type="entry name" value="CBD9-like"/>
    <property type="match status" value="1"/>
</dbReference>
<feature type="compositionally biased region" description="Acidic residues" evidence="1">
    <location>
        <begin position="437"/>
        <end position="480"/>
    </location>
</feature>
<dbReference type="InterPro" id="IPR015920">
    <property type="entry name" value="Cellobiose_DH-like_cyt"/>
</dbReference>
<evidence type="ECO:0000256" key="1">
    <source>
        <dbReference type="SAM" id="MobiDB-lite"/>
    </source>
</evidence>
<proteinExistence type="predicted"/>
<name>A0A8S8ZN40_SORMA</name>